<keyword evidence="3" id="KW-0645">Protease</keyword>
<dbReference type="GO" id="GO:0071586">
    <property type="term" value="P:CAAX-box protein processing"/>
    <property type="evidence" value="ECO:0007669"/>
    <property type="project" value="InterPro"/>
</dbReference>
<sequence length="328" mass="37008">MEWIKCHNRHLIDATPLSSIVYCSILSTAFVGSLYVLVPAKVRALDRDHPIHIQRRALATLIVCGGAILSYPWLFCSKQGQSQEQSLGSIPSEFSFWKLIFLPSYSLSVLLHTAILYTGSFVATLLKVYEHRLKSAAQGKPTKPYLNDVVQWIRQISLQQFLGPVHSTGQKWINLRNYVIAPWTEEVIFRGCMVPRLLACGMSNNAASWTAPMFFGFAHVHHAFMRWKRGENKMSMIALQTAFQFTYTSLFGSYVSYALIRTGSVPAVTLSHAFCNFMGLPDFSFFQQTHVLYNHRSTLVAAYLAGILGFVSLFYSDKLLPLPPRLVV</sequence>
<reference evidence="13" key="1">
    <citation type="submission" date="2023-08" db="EMBL/GenBank/DDBJ databases">
        <authorList>
            <person name="Audoor S."/>
            <person name="Bilcke G."/>
        </authorList>
    </citation>
    <scope>NUCLEOTIDE SEQUENCE</scope>
</reference>
<keyword evidence="5" id="KW-0378">Hydrolase</keyword>
<feature type="domain" description="CAAX prenyl protease 2/Lysostaphin resistance protein A-like" evidence="12">
    <location>
        <begin position="172"/>
        <end position="278"/>
    </location>
</feature>
<feature type="transmembrane region" description="Helical" evidence="11">
    <location>
        <begin position="58"/>
        <end position="75"/>
    </location>
</feature>
<evidence type="ECO:0000313" key="14">
    <source>
        <dbReference type="Proteomes" id="UP001295423"/>
    </source>
</evidence>
<dbReference type="AlphaFoldDB" id="A0AAD2CHG9"/>
<evidence type="ECO:0000256" key="9">
    <source>
        <dbReference type="ARBA" id="ARBA00047280"/>
    </source>
</evidence>
<evidence type="ECO:0000256" key="10">
    <source>
        <dbReference type="ARBA" id="ARBA00049729"/>
    </source>
</evidence>
<evidence type="ECO:0000256" key="5">
    <source>
        <dbReference type="ARBA" id="ARBA00022801"/>
    </source>
</evidence>
<evidence type="ECO:0000256" key="6">
    <source>
        <dbReference type="ARBA" id="ARBA00022824"/>
    </source>
</evidence>
<comment type="subcellular location">
    <subcellularLocation>
        <location evidence="1">Endoplasmic reticulum membrane</location>
        <topology evidence="1">Multi-pass membrane protein</topology>
    </subcellularLocation>
</comment>
<feature type="transmembrane region" description="Helical" evidence="11">
    <location>
        <begin position="95"/>
        <end position="126"/>
    </location>
</feature>
<evidence type="ECO:0000313" key="13">
    <source>
        <dbReference type="EMBL" id="CAJ1932926.1"/>
    </source>
</evidence>
<evidence type="ECO:0000259" key="12">
    <source>
        <dbReference type="Pfam" id="PF02517"/>
    </source>
</evidence>
<keyword evidence="7 11" id="KW-1133">Transmembrane helix</keyword>
<evidence type="ECO:0000256" key="2">
    <source>
        <dbReference type="ARBA" id="ARBA00006897"/>
    </source>
</evidence>
<feature type="transmembrane region" description="Helical" evidence="11">
    <location>
        <begin position="298"/>
        <end position="316"/>
    </location>
</feature>
<protein>
    <recommendedName>
        <fullName evidence="10">intramembrane prenyl-peptidase Rce1</fullName>
        <ecNumber evidence="10">3.4.26.1</ecNumber>
    </recommendedName>
</protein>
<keyword evidence="4 11" id="KW-0812">Transmembrane</keyword>
<dbReference type="GO" id="GO:0005789">
    <property type="term" value="C:endoplasmic reticulum membrane"/>
    <property type="evidence" value="ECO:0007669"/>
    <property type="project" value="UniProtKB-SubCell"/>
</dbReference>
<dbReference type="EMBL" id="CAKOGP040000225">
    <property type="protein sequence ID" value="CAJ1932926.1"/>
    <property type="molecule type" value="Genomic_DNA"/>
</dbReference>
<comment type="catalytic activity">
    <reaction evidence="9">
        <text>Hydrolyzes the peptide bond -P2-(S-farnesyl or geranylgeranyl)C-P1'-P2'-P3'-COOH where P1' and P2' are amino acids with aliphatic sidechains and P3' is any C-terminal residue.</text>
        <dbReference type="EC" id="3.4.26.1"/>
    </reaction>
</comment>
<name>A0AAD2CHG9_9STRA</name>
<evidence type="ECO:0000256" key="4">
    <source>
        <dbReference type="ARBA" id="ARBA00022692"/>
    </source>
</evidence>
<dbReference type="InterPro" id="IPR003675">
    <property type="entry name" value="Rce1/LyrA-like_dom"/>
</dbReference>
<comment type="similarity">
    <text evidence="2">Belongs to the peptidase U48 family.</text>
</comment>
<proteinExistence type="inferred from homology"/>
<gene>
    <name evidence="13" type="ORF">CYCCA115_LOCUS3081</name>
</gene>
<evidence type="ECO:0000256" key="1">
    <source>
        <dbReference type="ARBA" id="ARBA00004477"/>
    </source>
</evidence>
<dbReference type="Proteomes" id="UP001295423">
    <property type="component" value="Unassembled WGS sequence"/>
</dbReference>
<dbReference type="PANTHER" id="PTHR13046:SF0">
    <property type="entry name" value="CAAX PRENYL PROTEASE 2"/>
    <property type="match status" value="1"/>
</dbReference>
<dbReference type="EC" id="3.4.26.1" evidence="10"/>
<dbReference type="GO" id="GO:0004222">
    <property type="term" value="F:metalloendopeptidase activity"/>
    <property type="evidence" value="ECO:0007669"/>
    <property type="project" value="InterPro"/>
</dbReference>
<keyword evidence="6" id="KW-0256">Endoplasmic reticulum</keyword>
<feature type="transmembrane region" description="Helical" evidence="11">
    <location>
        <begin position="19"/>
        <end position="38"/>
    </location>
</feature>
<dbReference type="Pfam" id="PF02517">
    <property type="entry name" value="Rce1-like"/>
    <property type="match status" value="1"/>
</dbReference>
<evidence type="ECO:0000256" key="11">
    <source>
        <dbReference type="SAM" id="Phobius"/>
    </source>
</evidence>
<evidence type="ECO:0000256" key="8">
    <source>
        <dbReference type="ARBA" id="ARBA00023136"/>
    </source>
</evidence>
<dbReference type="PANTHER" id="PTHR13046">
    <property type="entry name" value="PROTEASE U48 CAAX PRENYL PROTEASE RCE1"/>
    <property type="match status" value="1"/>
</dbReference>
<accession>A0AAD2CHG9</accession>
<comment type="caution">
    <text evidence="13">The sequence shown here is derived from an EMBL/GenBank/DDBJ whole genome shotgun (WGS) entry which is preliminary data.</text>
</comment>
<evidence type="ECO:0000256" key="3">
    <source>
        <dbReference type="ARBA" id="ARBA00022670"/>
    </source>
</evidence>
<keyword evidence="8 11" id="KW-0472">Membrane</keyword>
<evidence type="ECO:0000256" key="7">
    <source>
        <dbReference type="ARBA" id="ARBA00022989"/>
    </source>
</evidence>
<keyword evidence="14" id="KW-1185">Reference proteome</keyword>
<organism evidence="13 14">
    <name type="scientific">Cylindrotheca closterium</name>
    <dbReference type="NCBI Taxonomy" id="2856"/>
    <lineage>
        <taxon>Eukaryota</taxon>
        <taxon>Sar</taxon>
        <taxon>Stramenopiles</taxon>
        <taxon>Ochrophyta</taxon>
        <taxon>Bacillariophyta</taxon>
        <taxon>Bacillariophyceae</taxon>
        <taxon>Bacillariophycidae</taxon>
        <taxon>Bacillariales</taxon>
        <taxon>Bacillariaceae</taxon>
        <taxon>Cylindrotheca</taxon>
    </lineage>
</organism>
<dbReference type="InterPro" id="IPR039731">
    <property type="entry name" value="Rce1"/>
</dbReference>